<dbReference type="InterPro" id="IPR050109">
    <property type="entry name" value="HTH-type_TetR-like_transc_reg"/>
</dbReference>
<reference evidence="8" key="1">
    <citation type="submission" date="2016-10" db="EMBL/GenBank/DDBJ databases">
        <authorList>
            <person name="Varghese N."/>
            <person name="Submissions S."/>
        </authorList>
    </citation>
    <scope>NUCLEOTIDE SEQUENCE [LARGE SCALE GENOMIC DNA]</scope>
    <source>
        <strain evidence="8">DSM 46838</strain>
    </source>
</reference>
<evidence type="ECO:0000256" key="2">
    <source>
        <dbReference type="ARBA" id="ARBA00023125"/>
    </source>
</evidence>
<organism evidence="7 8">
    <name type="scientific">Blastococcus tunisiensis</name>
    <dbReference type="NCBI Taxonomy" id="1798228"/>
    <lineage>
        <taxon>Bacteria</taxon>
        <taxon>Bacillati</taxon>
        <taxon>Actinomycetota</taxon>
        <taxon>Actinomycetes</taxon>
        <taxon>Geodermatophilales</taxon>
        <taxon>Geodermatophilaceae</taxon>
        <taxon>Blastococcus</taxon>
    </lineage>
</organism>
<dbReference type="STRING" id="1798228.SAMN05216574_106139"/>
<dbReference type="InterPro" id="IPR025996">
    <property type="entry name" value="MT1864/Rv1816-like_C"/>
</dbReference>
<dbReference type="SUPFAM" id="SSF48498">
    <property type="entry name" value="Tetracyclin repressor-like, C-terminal domain"/>
    <property type="match status" value="1"/>
</dbReference>
<feature type="domain" description="HTH tetR-type" evidence="6">
    <location>
        <begin position="3"/>
        <end position="63"/>
    </location>
</feature>
<keyword evidence="8" id="KW-1185">Reference proteome</keyword>
<evidence type="ECO:0000256" key="3">
    <source>
        <dbReference type="ARBA" id="ARBA00023163"/>
    </source>
</evidence>
<dbReference type="Pfam" id="PF00440">
    <property type="entry name" value="TetR_N"/>
    <property type="match status" value="1"/>
</dbReference>
<dbReference type="Proteomes" id="UP000198589">
    <property type="component" value="Unassembled WGS sequence"/>
</dbReference>
<evidence type="ECO:0000256" key="5">
    <source>
        <dbReference type="SAM" id="MobiDB-lite"/>
    </source>
</evidence>
<feature type="region of interest" description="Disordered" evidence="5">
    <location>
        <begin position="168"/>
        <end position="199"/>
    </location>
</feature>
<keyword evidence="1" id="KW-0805">Transcription regulation</keyword>
<dbReference type="GO" id="GO:0003700">
    <property type="term" value="F:DNA-binding transcription factor activity"/>
    <property type="evidence" value="ECO:0007669"/>
    <property type="project" value="TreeGrafter"/>
</dbReference>
<name>A0A1I2DVD5_9ACTN</name>
<dbReference type="InterPro" id="IPR036271">
    <property type="entry name" value="Tet_transcr_reg_TetR-rel_C_sf"/>
</dbReference>
<evidence type="ECO:0000256" key="4">
    <source>
        <dbReference type="PROSITE-ProRule" id="PRU00335"/>
    </source>
</evidence>
<keyword evidence="2 4" id="KW-0238">DNA-binding</keyword>
<protein>
    <submittedName>
        <fullName evidence="7">WHG domain-containing protein</fullName>
    </submittedName>
</protein>
<feature type="DNA-binding region" description="H-T-H motif" evidence="4">
    <location>
        <begin position="26"/>
        <end position="45"/>
    </location>
</feature>
<keyword evidence="3" id="KW-0804">Transcription</keyword>
<dbReference type="PANTHER" id="PTHR30055">
    <property type="entry name" value="HTH-TYPE TRANSCRIPTIONAL REGULATOR RUTR"/>
    <property type="match status" value="1"/>
</dbReference>
<dbReference type="Gene3D" id="1.10.357.10">
    <property type="entry name" value="Tetracycline Repressor, domain 2"/>
    <property type="match status" value="1"/>
</dbReference>
<dbReference type="InterPro" id="IPR001647">
    <property type="entry name" value="HTH_TetR"/>
</dbReference>
<dbReference type="EMBL" id="FOND01000006">
    <property type="protein sequence ID" value="SFE84398.1"/>
    <property type="molecule type" value="Genomic_DNA"/>
</dbReference>
<dbReference type="GO" id="GO:0000976">
    <property type="term" value="F:transcription cis-regulatory region binding"/>
    <property type="evidence" value="ECO:0007669"/>
    <property type="project" value="TreeGrafter"/>
</dbReference>
<evidence type="ECO:0000256" key="1">
    <source>
        <dbReference type="ARBA" id="ARBA00023015"/>
    </source>
</evidence>
<dbReference type="PANTHER" id="PTHR30055:SF239">
    <property type="entry name" value="TRANSCRIPTIONAL REGULATORY PROTEIN"/>
    <property type="match status" value="1"/>
</dbReference>
<evidence type="ECO:0000313" key="8">
    <source>
        <dbReference type="Proteomes" id="UP000198589"/>
    </source>
</evidence>
<dbReference type="Gene3D" id="1.10.10.60">
    <property type="entry name" value="Homeodomain-like"/>
    <property type="match status" value="1"/>
</dbReference>
<sequence length="199" mass="21195">MPVSRREQILAVAESVLEAEGPASLTMRRLATELGIRAPSLYKHVRSKDDIEAGLQERALRGIGEAVAAAGPELSRLTAAYRAWATAHPRLYELATRRPLHREALGPDVEESAAAPLVAAAGGDEHLARAMWATAHGLVDLELARRFPPGADIDRAWRVAFEALAPRTRPARERTGLSRDGSATVAPSPAPAGRGTPPG</sequence>
<accession>A0A1I2DVD5</accession>
<gene>
    <name evidence="7" type="ORF">SAMN05216574_106139</name>
</gene>
<evidence type="ECO:0000259" key="6">
    <source>
        <dbReference type="PROSITE" id="PS50977"/>
    </source>
</evidence>
<evidence type="ECO:0000313" key="7">
    <source>
        <dbReference type="EMBL" id="SFE84398.1"/>
    </source>
</evidence>
<proteinExistence type="predicted"/>
<dbReference type="AlphaFoldDB" id="A0A1I2DVD5"/>
<dbReference type="PROSITE" id="PS50977">
    <property type="entry name" value="HTH_TETR_2"/>
    <property type="match status" value="1"/>
</dbReference>
<dbReference type="Pfam" id="PF13305">
    <property type="entry name" value="TetR_C_33"/>
    <property type="match status" value="1"/>
</dbReference>
<dbReference type="InterPro" id="IPR009057">
    <property type="entry name" value="Homeodomain-like_sf"/>
</dbReference>
<dbReference type="SUPFAM" id="SSF46689">
    <property type="entry name" value="Homeodomain-like"/>
    <property type="match status" value="1"/>
</dbReference>